<evidence type="ECO:0000259" key="1">
    <source>
        <dbReference type="PROSITE" id="PS50404"/>
    </source>
</evidence>
<accession>A0ABV7D8L4</accession>
<dbReference type="SFLD" id="SFLDG00358">
    <property type="entry name" value="Main_(cytGST)"/>
    <property type="match status" value="1"/>
</dbReference>
<dbReference type="InterPro" id="IPR010987">
    <property type="entry name" value="Glutathione-S-Trfase_C-like"/>
</dbReference>
<protein>
    <submittedName>
        <fullName evidence="3">Glutathione S-transferase family protein</fullName>
    </submittedName>
</protein>
<dbReference type="InterPro" id="IPR036249">
    <property type="entry name" value="Thioredoxin-like_sf"/>
</dbReference>
<proteinExistence type="predicted"/>
<evidence type="ECO:0000259" key="2">
    <source>
        <dbReference type="PROSITE" id="PS50405"/>
    </source>
</evidence>
<comment type="caution">
    <text evidence="3">The sequence shown here is derived from an EMBL/GenBank/DDBJ whole genome shotgun (WGS) entry which is preliminary data.</text>
</comment>
<dbReference type="SFLD" id="SFLDS00019">
    <property type="entry name" value="Glutathione_Transferase_(cytos"/>
    <property type="match status" value="1"/>
</dbReference>
<dbReference type="InterPro" id="IPR004045">
    <property type="entry name" value="Glutathione_S-Trfase_N"/>
</dbReference>
<dbReference type="PANTHER" id="PTHR44051:SF8">
    <property type="entry name" value="GLUTATHIONE S-TRANSFERASE GSTA"/>
    <property type="match status" value="1"/>
</dbReference>
<dbReference type="Proteomes" id="UP001595444">
    <property type="component" value="Unassembled WGS sequence"/>
</dbReference>
<sequence length="222" mass="25010">MTNITLFHIPRACSRVTMTALEEIGLDFTDYPLDPSKNQQKEADYIAINPMGRVPALKIGERVFTENAAILYYLHGQYPSSGLLPKEGSDIGVNEGLQDLVWCASTLHPITRQVRMPMRFTAENPEGVRVDGIAKYQPILEMVTERVSGNRWWYGDRWSIVDMYIFWNISTAANGGLDVSAYPDIVDHAKRLRKRPSFVKMLVREKAAAAKLGIVLPDEVLV</sequence>
<dbReference type="CDD" id="cd03057">
    <property type="entry name" value="GST_N_Beta"/>
    <property type="match status" value="1"/>
</dbReference>
<gene>
    <name evidence="3" type="ORF">ACFOKA_14005</name>
</gene>
<name>A0ABV7D8L4_9PROT</name>
<evidence type="ECO:0000313" key="3">
    <source>
        <dbReference type="EMBL" id="MFC3053024.1"/>
    </source>
</evidence>
<dbReference type="SUPFAM" id="SSF52833">
    <property type="entry name" value="Thioredoxin-like"/>
    <property type="match status" value="1"/>
</dbReference>
<dbReference type="PANTHER" id="PTHR44051">
    <property type="entry name" value="GLUTATHIONE S-TRANSFERASE-RELATED"/>
    <property type="match status" value="1"/>
</dbReference>
<dbReference type="RefSeq" id="WP_194213277.1">
    <property type="nucleotide sequence ID" value="NZ_CP061205.1"/>
</dbReference>
<evidence type="ECO:0000313" key="4">
    <source>
        <dbReference type="Proteomes" id="UP001595444"/>
    </source>
</evidence>
<dbReference type="PROSITE" id="PS50405">
    <property type="entry name" value="GST_CTER"/>
    <property type="match status" value="1"/>
</dbReference>
<dbReference type="Pfam" id="PF02798">
    <property type="entry name" value="GST_N"/>
    <property type="match status" value="1"/>
</dbReference>
<organism evidence="3 4">
    <name type="scientific">Kordiimonas pumila</name>
    <dbReference type="NCBI Taxonomy" id="2161677"/>
    <lineage>
        <taxon>Bacteria</taxon>
        <taxon>Pseudomonadati</taxon>
        <taxon>Pseudomonadota</taxon>
        <taxon>Alphaproteobacteria</taxon>
        <taxon>Kordiimonadales</taxon>
        <taxon>Kordiimonadaceae</taxon>
        <taxon>Kordiimonas</taxon>
    </lineage>
</organism>
<dbReference type="SUPFAM" id="SSF47616">
    <property type="entry name" value="GST C-terminal domain-like"/>
    <property type="match status" value="1"/>
</dbReference>
<dbReference type="EMBL" id="JBHRSL010000010">
    <property type="protein sequence ID" value="MFC3053024.1"/>
    <property type="molecule type" value="Genomic_DNA"/>
</dbReference>
<dbReference type="Gene3D" id="1.20.1050.10">
    <property type="match status" value="1"/>
</dbReference>
<dbReference type="InterPro" id="IPR036282">
    <property type="entry name" value="Glutathione-S-Trfase_C_sf"/>
</dbReference>
<dbReference type="InterPro" id="IPR040079">
    <property type="entry name" value="Glutathione_S-Trfase"/>
</dbReference>
<feature type="domain" description="GST N-terminal" evidence="1">
    <location>
        <begin position="1"/>
        <end position="82"/>
    </location>
</feature>
<dbReference type="PROSITE" id="PS50404">
    <property type="entry name" value="GST_NTER"/>
    <property type="match status" value="1"/>
</dbReference>
<reference evidence="4" key="1">
    <citation type="journal article" date="2019" name="Int. J. Syst. Evol. Microbiol.">
        <title>The Global Catalogue of Microorganisms (GCM) 10K type strain sequencing project: providing services to taxonomists for standard genome sequencing and annotation.</title>
        <authorList>
            <consortium name="The Broad Institute Genomics Platform"/>
            <consortium name="The Broad Institute Genome Sequencing Center for Infectious Disease"/>
            <person name="Wu L."/>
            <person name="Ma J."/>
        </authorList>
    </citation>
    <scope>NUCLEOTIDE SEQUENCE [LARGE SCALE GENOMIC DNA]</scope>
    <source>
        <strain evidence="4">KCTC 62164</strain>
    </source>
</reference>
<keyword evidence="4" id="KW-1185">Reference proteome</keyword>
<dbReference type="Gene3D" id="3.40.30.10">
    <property type="entry name" value="Glutaredoxin"/>
    <property type="match status" value="1"/>
</dbReference>
<feature type="domain" description="GST C-terminal" evidence="2">
    <location>
        <begin position="84"/>
        <end position="212"/>
    </location>
</feature>